<dbReference type="EMBL" id="JAAAID010002395">
    <property type="protein sequence ID" value="KAG0007350.1"/>
    <property type="molecule type" value="Genomic_DNA"/>
</dbReference>
<sequence>MADTKFSILVLLVDIEKARFLSQNNESFDRLVAICHSHTVDSINQTACFKETIRIAKLDTKIYLNLQVIAALSPVTLRVMLALSSIDPQLEQFSSGATGFIFAENPAYSGIDKELQPLVSNPEAIRQLGRVYLTAALSILDTLTLMARDTKLGNQPGYNNRRSENLAQMRSFMLATLGFVRSWIGPDTLEVILKIYGEDDAGVSWLLMTMSQIEHRFRDMRSKYYQFISEALLILDEFDDMHNHLFEHVHPLEALFKFLESIGYDYQTLLDLILTLDNQQTGGMLAAMMMILRNFIENESDQRKLTERWKRVMAGADEMMRDFSDDLYKDHIGAVAAAAAADLQSNNDDKNLPNNHEGSLLERRAILFGVEFGISQLAHHIRRLHERHLFPYNPRALLVVLDRTQHILLSVISNSSK</sequence>
<name>A0A9P6SW56_9FUNG</name>
<protein>
    <recommendedName>
        <fullName evidence="1">Protein Lines C-terminal domain-containing protein</fullName>
    </recommendedName>
</protein>
<reference evidence="2" key="1">
    <citation type="journal article" date="2020" name="Fungal Divers.">
        <title>Resolving the Mortierellaceae phylogeny through synthesis of multi-gene phylogenetics and phylogenomics.</title>
        <authorList>
            <person name="Vandepol N."/>
            <person name="Liber J."/>
            <person name="Desiro A."/>
            <person name="Na H."/>
            <person name="Kennedy M."/>
            <person name="Barry K."/>
            <person name="Grigoriev I.V."/>
            <person name="Miller A.N."/>
            <person name="O'Donnell K."/>
            <person name="Stajich J.E."/>
            <person name="Bonito G."/>
        </authorList>
    </citation>
    <scope>NUCLEOTIDE SEQUENCE</scope>
    <source>
        <strain evidence="2">NRRL 2769</strain>
    </source>
</reference>
<evidence type="ECO:0000313" key="2">
    <source>
        <dbReference type="EMBL" id="KAG0007350.1"/>
    </source>
</evidence>
<evidence type="ECO:0000259" key="1">
    <source>
        <dbReference type="Pfam" id="PF14695"/>
    </source>
</evidence>
<comment type="caution">
    <text evidence="2">The sequence shown here is derived from an EMBL/GenBank/DDBJ whole genome shotgun (WGS) entry which is preliminary data.</text>
</comment>
<dbReference type="OrthoDB" id="8251209at2759"/>
<organism evidence="2 3">
    <name type="scientific">Entomortierella chlamydospora</name>
    <dbReference type="NCBI Taxonomy" id="101097"/>
    <lineage>
        <taxon>Eukaryota</taxon>
        <taxon>Fungi</taxon>
        <taxon>Fungi incertae sedis</taxon>
        <taxon>Mucoromycota</taxon>
        <taxon>Mortierellomycotina</taxon>
        <taxon>Mortierellomycetes</taxon>
        <taxon>Mortierellales</taxon>
        <taxon>Mortierellaceae</taxon>
        <taxon>Entomortierella</taxon>
    </lineage>
</organism>
<accession>A0A9P6SW56</accession>
<dbReference type="InterPro" id="IPR029415">
    <property type="entry name" value="Lines_C"/>
</dbReference>
<proteinExistence type="predicted"/>
<evidence type="ECO:0000313" key="3">
    <source>
        <dbReference type="Proteomes" id="UP000703661"/>
    </source>
</evidence>
<gene>
    <name evidence="2" type="ORF">BGZ80_004760</name>
</gene>
<feature type="domain" description="Protein Lines C-terminal" evidence="1">
    <location>
        <begin position="376"/>
        <end position="399"/>
    </location>
</feature>
<dbReference type="Pfam" id="PF14695">
    <property type="entry name" value="LINES_C"/>
    <property type="match status" value="1"/>
</dbReference>
<dbReference type="Proteomes" id="UP000703661">
    <property type="component" value="Unassembled WGS sequence"/>
</dbReference>
<dbReference type="AlphaFoldDB" id="A0A9P6SW56"/>
<keyword evidence="3" id="KW-1185">Reference proteome</keyword>